<dbReference type="STRING" id="445709.ABW99_12250"/>
<dbReference type="InterPro" id="IPR032466">
    <property type="entry name" value="Metal_Hydrolase"/>
</dbReference>
<organism evidence="3 4">
    <name type="scientific">Pandoraea thiooxydans</name>
    <dbReference type="NCBI Taxonomy" id="445709"/>
    <lineage>
        <taxon>Bacteria</taxon>
        <taxon>Pseudomonadati</taxon>
        <taxon>Pseudomonadota</taxon>
        <taxon>Betaproteobacteria</taxon>
        <taxon>Burkholderiales</taxon>
        <taxon>Burkholderiaceae</taxon>
        <taxon>Pandoraea</taxon>
    </lineage>
</organism>
<dbReference type="PATRIC" id="fig|445709.3.peg.2607"/>
<protein>
    <recommendedName>
        <fullName evidence="2">DUF4781 domain-containing protein</fullName>
    </recommendedName>
</protein>
<dbReference type="Pfam" id="PF16013">
    <property type="entry name" value="DUF4781"/>
    <property type="match status" value="1"/>
</dbReference>
<feature type="compositionally biased region" description="Gly residues" evidence="1">
    <location>
        <begin position="1256"/>
        <end position="1265"/>
    </location>
</feature>
<evidence type="ECO:0000313" key="4">
    <source>
        <dbReference type="Proteomes" id="UP000036700"/>
    </source>
</evidence>
<accession>A0A0G3EPF0</accession>
<feature type="region of interest" description="Disordered" evidence="1">
    <location>
        <begin position="1245"/>
        <end position="1334"/>
    </location>
</feature>
<feature type="domain" description="DUF4781" evidence="2">
    <location>
        <begin position="973"/>
        <end position="1191"/>
    </location>
</feature>
<feature type="region of interest" description="Disordered" evidence="1">
    <location>
        <begin position="1"/>
        <end position="42"/>
    </location>
</feature>
<feature type="compositionally biased region" description="Low complexity" evidence="1">
    <location>
        <begin position="1718"/>
        <end position="1731"/>
    </location>
</feature>
<evidence type="ECO:0000256" key="1">
    <source>
        <dbReference type="SAM" id="MobiDB-lite"/>
    </source>
</evidence>
<dbReference type="RefSeq" id="WP_047214767.1">
    <property type="nucleotide sequence ID" value="NZ_CP011568.3"/>
</dbReference>
<reference evidence="4" key="1">
    <citation type="submission" date="2015-06" db="EMBL/GenBank/DDBJ databases">
        <authorList>
            <person name="Lim Y.L."/>
            <person name="Ee R."/>
            <person name="Yong D."/>
            <person name="How K.Y."/>
            <person name="Yin W.F."/>
            <person name="Chan K.G."/>
        </authorList>
    </citation>
    <scope>NUCLEOTIDE SEQUENCE [LARGE SCALE GENOMIC DNA]</scope>
    <source>
        <strain evidence="4">DSM 25325</strain>
    </source>
</reference>
<dbReference type="InterPro" id="IPR031962">
    <property type="entry name" value="DUF4781"/>
</dbReference>
<name>A0A0G3EPF0_9BURK</name>
<dbReference type="Gene3D" id="3.20.20.140">
    <property type="entry name" value="Metal-dependent hydrolases"/>
    <property type="match status" value="1"/>
</dbReference>
<feature type="compositionally biased region" description="Low complexity" evidence="1">
    <location>
        <begin position="1292"/>
        <end position="1308"/>
    </location>
</feature>
<dbReference type="SUPFAM" id="SSF51556">
    <property type="entry name" value="Metallo-dependent hydrolases"/>
    <property type="match status" value="1"/>
</dbReference>
<sequence length="3038" mass="319886">MLIMPADGGGPVELPVHPASTSGATPKAGATGGSGDKSTAVPAGQVNASSLSAQQALLAAEQETARRLAAAQAQTKVVQAALQKQYPYGMSDAQWQAYLQKDPQGQKFNQDWLAVQRSAANQLRLAGDGAKDPSGAGAAIDSEAAKLKASGKGDATLKLLVDDAVKSVKGQSAASRATSERAFRMEIVNQTPGATDAQKSTALNDFNQALGHEIALQAAQLHLKNAQADMAALNKEPGGARRADYGDVSSELSRAQSEYAQVQAGHDDAGVDVSPAEQQQAAQAVAQGHSTELYSLGDKSDPLSVPGETAVISAQQMLQHYVANVNPNDPTLTPAQKQLAQSDPVAFAQVQMSGVQIDPSQIKNGWEKQLAQSNPLEYAIYKMTGVDATGVNPDDPSLSATDKTELHNKDYLQYAIAHASQSAQAKIGLLLGSGQTVRFNRVQSQVNQLTQGTRTSANDAKALQILQTNMSQALLPGEADALWTQIGAPKFSASYLQSQFNALMKSPGREPSNDPSVIQAQHDDTMNADKVGKWLQQMTKNAPPQFAALALDTIQKNFNEHWFESNTGTPAMGRGTDFYKGLSQAVQVADAQDPQAHQYADSTAQWLLAASNLKGGETGKAGPMIFIIQGGGDGGMTFQSVRDAMSGGYGTDLADALNRQIGTAKSGPPPGNFTMAYQLGSQEAAGKQNSQYAQQSYQSFLQTAPATLKAYFNDIGQHYGTGSSQFGDTTQLDNFIAAGLNMAPDAVAMPTAPGANGQGTQAQSPLMTAQWLRQAGYAAPQSGGKPISNEAWAQLIVSGQYALPLTSNGQLLSAQELAKALADNQYAGVKPPTDGHGHALSAAQIAKALSAGQYRIPSTGQVNFGAQATLDGRHAVPVDIYGKPLSEGELLHQISIGTYQGENLYAHNPKFADIVTPIAKQLQTVAGVSLPSQASAPGASGAPMLTVSLIPTFYASNDGGASPSGLFGVTDKSSHHTKLIDDRGWHYDNLSDYQHNNALSGGKLYVPTWLQTRNDAQPGGIELASYSKGPAGAMDIAYSQVDSHQTTGWQHVENVLSIGAELVTAAAGTALLFTGVGTALGVTLLGVTAAGVGWGMYTSVEDLHNMAEHGGTINPFADGRARMDWGMLAVSAFGLGASGATLRGARLLMLAKTLPEAEQAGVLADAMKWDTLASRINRPAMVGGTYQMVNQGESLIRNWDQMSGEQKWSQLAMIGMNLTPFFAGKYIKSLRGEIMQQQASNQRVLDAQAQAQTGAGQDGSGGLFQPGGSPDGNVLPTAGTMPAVNVANPSNTTRTTTAAGASGAGDPAQSVNAVQGGGTNGSANNGTGNQQGGTGSNAVPTLLYTGADVAALYDAVALGQLQEGQFVYLLQSAEPTSKLQRGVVLADGVVRGRRIEWRANDPSVTLGRDTHFVVTSQDLSIVYGSLGQGRAGIGPYALFQGQRGWIMPEAVAAAEANGTLSGYFAPRGNAPAVNWSSTWMPETLAAPPMTQALLYRGADVQALYEDAAAGRLAPGAQVTLVWKGAPTANLDAPVVLAEGRINDIGQLQWLTNNPNVTLGADTHFVVTRDPVSATTPVGPYALHAAGRWVPNEQLVLAEQQGALGGYFPTVSFEPDAQGVPWTPTWTPWAPDPAALPDTAPPEGQMRVYGGTQMAAVNDAAWNGELPAGTQVHVVTSRTPGPNFEQGALRVSGAVDPYGKIVWGEPHQSGGNAGGQGDPQSQSQSQSQPQQPLVMTLGPNEHIVVNDLAPQDVAARFASGQGLGPYAVYDGANGWIAHDVVSDPAWQAQRRAPAGPARTWRPVAPAGVARLYRGTDVQALYRDANTGALLTGEPTGEGASQDANTQYVYLVRHARPGLNLKGGEVLGWGQVNRNGGIAWSAEGSPVTLGADTHFVVTDVAPDAMPARLTQSGLRYSVYDENAGWLPHKSLANARRNGTLASIFPATLPDTGGEPTVWTPLDATMASGGVTTLPTMVRTGQAGTMVDEENFHPNPAGPRQLRGWERVADTVGGLFTRRAPSYDAQTYTKLYSELQGKMTSEAFAELGLPAPGSFAPDDMTRVLAAVPGGLEHVIADVHAHSMGYDRRSGNLFVALLDKSGKYERILFGSIPQFCGGDGHYSTVTPAPATMKNAAVLDDRVAGDFTRLYQQDPALAAKADLSITGVEFSPNSKQDPVAYVQSLLKRYPGLFKSIGEITANKEMITLQLGPDAWDVNSAAFHALLKFANESGIAIVLHNDWSVHGIDEAGRPAAVKQYYENFDKMIEVLSRPEYRNVNVVLAHTGISRFGRPNDEMISGYVKVVNPDGTSTRKLITAPEHIHKLYQLFANVPNARADISWNDVTQAYTDNPNLRSALVDFIVDNKDRLLFGSDTVKPVNTGQYNQALNTGSPLFAAIAARDPMALWQLLRGNYEALMADAETRTVAWTRAELTSEGRFKDIAAMDQMLATLQQHRSELQRGAWRAFNDWLAAFDRIQQSAAEGGTDSIVVPGTTVPAGGAAQPAGATNPGAFPVLYDSYGAPQDQNIVWHDQAVDSGNPTGLGTTGGRNNDSLPRQLTAGALAVSTATAAASAEAAGLSDPSVAGAIDSNAANAGAFDVRGLLIGVKTLYGEKMRLDWESIFEQGHVTRDSLNRFVGRLADLAPHLGITDAQIARTAALTEQFWENYKFLRDLPVDPTRGWTAEQKFHAIMAKVGEYQITVDRTIGTQASSINALDARAPAGKLYRAGVLGTYLFNDAATAAWAMGGNVDFSSPQAAVATAFHTIFGAANTAMTLHTIAAMSGGLAKVTWESSRLSKWVQGGAMTALGAGGLTWTALDLINTRGTGGPVSAALDSLFTLGTIWAARNEMNKSLARPMVGPGALAKPYYLLAGGLVARELIQLSGGAIALPAGQRRHRADSTSLLLQNLQAQNAAQSTDTGLRDDTYIAVPLDLPLGAGTTLRTSGPNGAVVTASSLVNDLGGPGQPEASFSYRVAPGDSLWKIVSENLPALLSPAQQLRASLMTSDEEATLALQQFYRLDPQFDPNLFAGEMIEFGASPSQA</sequence>
<dbReference type="Proteomes" id="UP000036700">
    <property type="component" value="Chromosome"/>
</dbReference>
<feature type="region of interest" description="Disordered" evidence="1">
    <location>
        <begin position="1699"/>
        <end position="1732"/>
    </location>
</feature>
<dbReference type="KEGG" id="ptx:ABW99_12250"/>
<gene>
    <name evidence="3" type="ORF">ABW99_12250</name>
</gene>
<evidence type="ECO:0000313" key="3">
    <source>
        <dbReference type="EMBL" id="AKJ68870.1"/>
    </source>
</evidence>
<evidence type="ECO:0000259" key="2">
    <source>
        <dbReference type="Pfam" id="PF16013"/>
    </source>
</evidence>
<proteinExistence type="predicted"/>
<keyword evidence="4" id="KW-1185">Reference proteome</keyword>
<dbReference type="OrthoDB" id="1668885at2"/>
<dbReference type="EMBL" id="CP011568">
    <property type="protein sequence ID" value="AKJ68870.1"/>
    <property type="molecule type" value="Genomic_DNA"/>
</dbReference>